<dbReference type="OrthoDB" id="74183at2759"/>
<dbReference type="InterPro" id="IPR007471">
    <property type="entry name" value="N-end_Aminoacyl_Trfase_N"/>
</dbReference>
<proteinExistence type="inferred from homology"/>
<evidence type="ECO:0000256" key="5">
    <source>
        <dbReference type="PIRNR" id="PIRNR037207"/>
    </source>
</evidence>
<comment type="catalytic activity">
    <reaction evidence="5">
        <text>an N-terminal L-alpha-aminoacyl-[protein] + L-arginyl-tRNA(Arg) = an N-terminal L-arginyl-L-aminoacyl-[protein] + tRNA(Arg) + H(+)</text>
        <dbReference type="Rhea" id="RHEA:10208"/>
        <dbReference type="Rhea" id="RHEA-COMP:9658"/>
        <dbReference type="Rhea" id="RHEA-COMP:9673"/>
        <dbReference type="Rhea" id="RHEA-COMP:10636"/>
        <dbReference type="Rhea" id="RHEA-COMP:10638"/>
        <dbReference type="ChEBI" id="CHEBI:15378"/>
        <dbReference type="ChEBI" id="CHEBI:78442"/>
        <dbReference type="ChEBI" id="CHEBI:78513"/>
        <dbReference type="ChEBI" id="CHEBI:78597"/>
        <dbReference type="ChEBI" id="CHEBI:83562"/>
        <dbReference type="EC" id="2.3.2.8"/>
    </reaction>
</comment>
<keyword evidence="10" id="KW-1185">Reference proteome</keyword>
<dbReference type="GO" id="GO:0004057">
    <property type="term" value="F:arginyl-tRNA--protein transferase activity"/>
    <property type="evidence" value="ECO:0007669"/>
    <property type="project" value="UniProtKB-EC"/>
</dbReference>
<evidence type="ECO:0000256" key="6">
    <source>
        <dbReference type="SAM" id="MobiDB-lite"/>
    </source>
</evidence>
<feature type="domain" description="N-end rule aminoacyl transferase C-terminal" evidence="8">
    <location>
        <begin position="190"/>
        <end position="335"/>
    </location>
</feature>
<reference evidence="9 10" key="2">
    <citation type="submission" date="2018-11" db="EMBL/GenBank/DDBJ databases">
        <authorList>
            <consortium name="Pathogen Informatics"/>
        </authorList>
    </citation>
    <scope>NUCLEOTIDE SEQUENCE [LARGE SCALE GENOMIC DNA]</scope>
</reference>
<name>A0A0R3WEM5_TAEAS</name>
<dbReference type="Pfam" id="PF04376">
    <property type="entry name" value="ATE_N"/>
    <property type="match status" value="1"/>
</dbReference>
<keyword evidence="4 5" id="KW-0012">Acyltransferase</keyword>
<evidence type="ECO:0000313" key="11">
    <source>
        <dbReference type="WBParaSite" id="TASK_0000927901-mRNA-1"/>
    </source>
</evidence>
<gene>
    <name evidence="9" type="ORF">TASK_LOCUS9280</name>
</gene>
<evidence type="ECO:0000256" key="3">
    <source>
        <dbReference type="ARBA" id="ARBA00022786"/>
    </source>
</evidence>
<dbReference type="Proteomes" id="UP000282613">
    <property type="component" value="Unassembled WGS sequence"/>
</dbReference>
<evidence type="ECO:0000259" key="7">
    <source>
        <dbReference type="Pfam" id="PF04376"/>
    </source>
</evidence>
<dbReference type="PANTHER" id="PTHR21367:SF1">
    <property type="entry name" value="ARGINYL-TRNA--PROTEIN TRANSFERASE 1"/>
    <property type="match status" value="1"/>
</dbReference>
<protein>
    <recommendedName>
        <fullName evidence="5">Arginyl-tRNA--protein transferase 1</fullName>
        <shortName evidence="5">Arginyltransferase 1</shortName>
        <shortName evidence="5">R-transferase 1</shortName>
        <ecNumber evidence="5">2.3.2.8</ecNumber>
    </recommendedName>
    <alternativeName>
        <fullName evidence="5">Arginine-tRNA--protein transferase 1</fullName>
    </alternativeName>
</protein>
<keyword evidence="3 5" id="KW-0833">Ubl conjugation pathway</keyword>
<dbReference type="InterPro" id="IPR030700">
    <property type="entry name" value="N-end_Aminoacyl_Trfase"/>
</dbReference>
<dbReference type="GO" id="GO:0005737">
    <property type="term" value="C:cytoplasm"/>
    <property type="evidence" value="ECO:0007669"/>
    <property type="project" value="TreeGrafter"/>
</dbReference>
<evidence type="ECO:0000256" key="1">
    <source>
        <dbReference type="ARBA" id="ARBA00009991"/>
    </source>
</evidence>
<reference evidence="11" key="1">
    <citation type="submission" date="2017-02" db="UniProtKB">
        <authorList>
            <consortium name="WormBaseParasite"/>
        </authorList>
    </citation>
    <scope>IDENTIFICATION</scope>
</reference>
<dbReference type="InterPro" id="IPR017137">
    <property type="entry name" value="Arg-tRNA-P_Trfase_1_euk"/>
</dbReference>
<comment type="function">
    <text evidence="5">Involved in the post-translational conjugation of arginine to the N-terminal aspartate or glutamate of a protein. This arginylation is required for degradation of the protein via the ubiquitin pathway.</text>
</comment>
<evidence type="ECO:0000259" key="8">
    <source>
        <dbReference type="Pfam" id="PF04377"/>
    </source>
</evidence>
<dbReference type="PIRSF" id="PIRSF037207">
    <property type="entry name" value="ATE1_euk"/>
    <property type="match status" value="1"/>
</dbReference>
<evidence type="ECO:0000313" key="9">
    <source>
        <dbReference type="EMBL" id="VDK42623.1"/>
    </source>
</evidence>
<dbReference type="Pfam" id="PF04377">
    <property type="entry name" value="ATE_C"/>
    <property type="match status" value="1"/>
</dbReference>
<sequence>MWYTSSSRLRVDDYELLMKSGWRRRGMHVRKPLNSITCCPAHPVWCDAMQFEVSGAHKKVVYILGNYLRTGKVPKKVQFESSDPKEEAKLKEPGKDEGQPQCQTPKQTEADKESGWDAKTKDASEQAAESVLPDICERAPQLKAKRNKIRELEYYMKRVETREGDAHTLDVRVCSCSPLSPEISATLNDEYAVFDKYLSLVHGWSQGSISFEEFQEIYVETPLMGIDDKEVEAAGAPKFGTYHQQYWLDGNKLIAVGVVDLLPGCLSSVYFFNDPSYLRFNLGTFSALWELAYVRNLQRTYGGTVPAYANLQYYTMGYYIHSSSMMNYKAECRPPFFFDCLAESTTVKVAATRLKATKKELETDWLSVSCPTG</sequence>
<feature type="compositionally biased region" description="Basic and acidic residues" evidence="6">
    <location>
        <begin position="82"/>
        <end position="98"/>
    </location>
</feature>
<dbReference type="WBParaSite" id="TASK_0000927901-mRNA-1">
    <property type="protein sequence ID" value="TASK_0000927901-mRNA-1"/>
    <property type="gene ID" value="TASK_0000927901"/>
</dbReference>
<dbReference type="PANTHER" id="PTHR21367">
    <property type="entry name" value="ARGININE-TRNA-PROTEIN TRANSFERASE 1"/>
    <property type="match status" value="1"/>
</dbReference>
<comment type="similarity">
    <text evidence="1 5">Belongs to the R-transferase family.</text>
</comment>
<accession>A0A0R3WEM5</accession>
<dbReference type="EC" id="2.3.2.8" evidence="5"/>
<evidence type="ECO:0000313" key="10">
    <source>
        <dbReference type="Proteomes" id="UP000282613"/>
    </source>
</evidence>
<feature type="compositionally biased region" description="Basic and acidic residues" evidence="6">
    <location>
        <begin position="108"/>
        <end position="124"/>
    </location>
</feature>
<feature type="region of interest" description="Disordered" evidence="6">
    <location>
        <begin position="78"/>
        <end position="129"/>
    </location>
</feature>
<feature type="domain" description="N-end aminoacyl transferase N-terminal" evidence="7">
    <location>
        <begin position="8"/>
        <end position="59"/>
    </location>
</feature>
<dbReference type="EMBL" id="UYRS01019071">
    <property type="protein sequence ID" value="VDK42623.1"/>
    <property type="molecule type" value="Genomic_DNA"/>
</dbReference>
<evidence type="ECO:0000256" key="4">
    <source>
        <dbReference type="ARBA" id="ARBA00023315"/>
    </source>
</evidence>
<dbReference type="AlphaFoldDB" id="A0A0R3WEM5"/>
<evidence type="ECO:0000256" key="2">
    <source>
        <dbReference type="ARBA" id="ARBA00022679"/>
    </source>
</evidence>
<organism evidence="11">
    <name type="scientific">Taenia asiatica</name>
    <name type="common">Asian tapeworm</name>
    <dbReference type="NCBI Taxonomy" id="60517"/>
    <lineage>
        <taxon>Eukaryota</taxon>
        <taxon>Metazoa</taxon>
        <taxon>Spiralia</taxon>
        <taxon>Lophotrochozoa</taxon>
        <taxon>Platyhelminthes</taxon>
        <taxon>Cestoda</taxon>
        <taxon>Eucestoda</taxon>
        <taxon>Cyclophyllidea</taxon>
        <taxon>Taeniidae</taxon>
        <taxon>Taenia</taxon>
    </lineage>
</organism>
<keyword evidence="2 5" id="KW-0808">Transferase</keyword>
<dbReference type="InterPro" id="IPR007472">
    <property type="entry name" value="N-end_Aminoacyl_Trfase_C"/>
</dbReference>